<name>A0A3P7Z886_HELPZ</name>
<keyword evidence="3" id="KW-1185">Reference proteome</keyword>
<dbReference type="AlphaFoldDB" id="A0A3P7Z886"/>
<proteinExistence type="predicted"/>
<evidence type="ECO:0000313" key="3">
    <source>
        <dbReference type="Proteomes" id="UP000050761"/>
    </source>
</evidence>
<dbReference type="WBParaSite" id="HPBE_0001337801-mRNA-1">
    <property type="protein sequence ID" value="HPBE_0001337801-mRNA-1"/>
    <property type="gene ID" value="HPBE_0001337801"/>
</dbReference>
<reference evidence="2 3" key="1">
    <citation type="submission" date="2018-11" db="EMBL/GenBank/DDBJ databases">
        <authorList>
            <consortium name="Pathogen Informatics"/>
        </authorList>
    </citation>
    <scope>NUCLEOTIDE SEQUENCE [LARGE SCALE GENOMIC DNA]</scope>
</reference>
<evidence type="ECO:0000313" key="4">
    <source>
        <dbReference type="WBParaSite" id="HPBE_0001337801-mRNA-1"/>
    </source>
</evidence>
<dbReference type="PANTHER" id="PTHR47027:SF28">
    <property type="entry name" value="ENDONUCLEASE-REVERSE TRANSCRIPTASE"/>
    <property type="match status" value="1"/>
</dbReference>
<feature type="region of interest" description="Disordered" evidence="1">
    <location>
        <begin position="305"/>
        <end position="325"/>
    </location>
</feature>
<gene>
    <name evidence="2" type="ORF">HPBE_LOCUS13379</name>
</gene>
<sequence length="325" mass="37644">MHTLFNDLVEALETVRATIRYEGIGHSRDAAWLVSALERYLAAKPYQVRCVRRDAAEYEIEMNESMNVDIVYTLCPYLDLGSLFSLAAAYPIWSGVIPGGYCFDFEVPISNDILQECELNVEALNCFELRHKQWELIPKSIWKEVPFGVLDIHDIEVIQLSNNQCGFVAGCGAVDAIHAVRLLLEKHCEKQKPVHFAFLDLEKAFDRVPREVIWWTAGVTRLDRVRNDTIRQRFGVVPIADKLREARLRWYGHVLRANDDTVCKIGLNLEVPGKRPRGRPKQRWLDTLHMDLKLAGVHPDQAFDREKWRHQTRRADPAIKRDKRY</sequence>
<reference evidence="4" key="2">
    <citation type="submission" date="2019-09" db="UniProtKB">
        <authorList>
            <consortium name="WormBaseParasite"/>
        </authorList>
    </citation>
    <scope>IDENTIFICATION</scope>
</reference>
<organism evidence="2">
    <name type="scientific">Heligmosomoides polygyrus</name>
    <name type="common">Parasitic roundworm</name>
    <dbReference type="NCBI Taxonomy" id="6339"/>
    <lineage>
        <taxon>Eukaryota</taxon>
        <taxon>Metazoa</taxon>
        <taxon>Ecdysozoa</taxon>
        <taxon>Nematoda</taxon>
        <taxon>Chromadorea</taxon>
        <taxon>Rhabditida</taxon>
        <taxon>Rhabditina</taxon>
        <taxon>Rhabditomorpha</taxon>
        <taxon>Strongyloidea</taxon>
        <taxon>Heligmosomidae</taxon>
        <taxon>Heligmosomoides</taxon>
    </lineage>
</organism>
<evidence type="ECO:0000313" key="2">
    <source>
        <dbReference type="EMBL" id="VDO95900.1"/>
    </source>
</evidence>
<accession>A0A3P7Z886</accession>
<protein>
    <submittedName>
        <fullName evidence="4">Reverse transcriptase domain-containing protein</fullName>
    </submittedName>
</protein>
<evidence type="ECO:0000256" key="1">
    <source>
        <dbReference type="SAM" id="MobiDB-lite"/>
    </source>
</evidence>
<dbReference type="PANTHER" id="PTHR47027">
    <property type="entry name" value="REVERSE TRANSCRIPTASE DOMAIN-CONTAINING PROTEIN"/>
    <property type="match status" value="1"/>
</dbReference>
<dbReference type="OrthoDB" id="771045at2759"/>
<dbReference type="Proteomes" id="UP000050761">
    <property type="component" value="Unassembled WGS sequence"/>
</dbReference>
<dbReference type="EMBL" id="UZAH01027888">
    <property type="protein sequence ID" value="VDO95900.1"/>
    <property type="molecule type" value="Genomic_DNA"/>
</dbReference>